<dbReference type="HOGENOM" id="CLU_027543_3_2_1"/>
<dbReference type="InterPro" id="IPR012904">
    <property type="entry name" value="OGG_N"/>
</dbReference>
<dbReference type="CDD" id="cd00056">
    <property type="entry name" value="ENDO3c"/>
    <property type="match status" value="1"/>
</dbReference>
<evidence type="ECO:0000256" key="2">
    <source>
        <dbReference type="ARBA" id="ARBA00012720"/>
    </source>
</evidence>
<reference evidence="11 12" key="1">
    <citation type="journal article" date="2007" name="Proc. Natl. Acad. Sci. U.S.A.">
        <title>The tiny eukaryote Ostreococcus provides genomic insights into the paradox of plankton speciation.</title>
        <authorList>
            <person name="Palenik B."/>
            <person name="Grimwood J."/>
            <person name="Aerts A."/>
            <person name="Rouze P."/>
            <person name="Salamov A."/>
            <person name="Putnam N."/>
            <person name="Dupont C."/>
            <person name="Jorgensen R."/>
            <person name="Derelle E."/>
            <person name="Rombauts S."/>
            <person name="Zhou K."/>
            <person name="Otillar R."/>
            <person name="Merchant S.S."/>
            <person name="Podell S."/>
            <person name="Gaasterland T."/>
            <person name="Napoli C."/>
            <person name="Gendler K."/>
            <person name="Manuell A."/>
            <person name="Tai V."/>
            <person name="Vallon O."/>
            <person name="Piganeau G."/>
            <person name="Jancek S."/>
            <person name="Heijde M."/>
            <person name="Jabbari K."/>
            <person name="Bowler C."/>
            <person name="Lohr M."/>
            <person name="Robbens S."/>
            <person name="Werner G."/>
            <person name="Dubchak I."/>
            <person name="Pazour G.J."/>
            <person name="Ren Q."/>
            <person name="Paulsen I."/>
            <person name="Delwiche C."/>
            <person name="Schmutz J."/>
            <person name="Rokhsar D."/>
            <person name="Van de Peer Y."/>
            <person name="Moreau H."/>
            <person name="Grigoriev I.V."/>
        </authorList>
    </citation>
    <scope>NUCLEOTIDE SEQUENCE [LARGE SCALE GENOMIC DNA]</scope>
    <source>
        <strain evidence="11 12">CCE9901</strain>
    </source>
</reference>
<evidence type="ECO:0000256" key="7">
    <source>
        <dbReference type="ARBA" id="ARBA00023268"/>
    </source>
</evidence>
<evidence type="ECO:0000256" key="6">
    <source>
        <dbReference type="ARBA" id="ARBA00023239"/>
    </source>
</evidence>
<dbReference type="STRING" id="436017.A4S8H4"/>
<dbReference type="GO" id="GO:0140078">
    <property type="term" value="F:class I DNA-(apurinic or apyrimidinic site) endonuclease activity"/>
    <property type="evidence" value="ECO:0007669"/>
    <property type="project" value="UniProtKB-EC"/>
</dbReference>
<dbReference type="PANTHER" id="PTHR10242">
    <property type="entry name" value="8-OXOGUANINE DNA GLYCOSYLASE"/>
    <property type="match status" value="1"/>
</dbReference>
<dbReference type="InterPro" id="IPR052054">
    <property type="entry name" value="Oxidative_DNA_repair_enzyme"/>
</dbReference>
<name>A4S8H4_OSTLU</name>
<evidence type="ECO:0000256" key="1">
    <source>
        <dbReference type="ARBA" id="ARBA00010679"/>
    </source>
</evidence>
<dbReference type="EC" id="4.2.99.18" evidence="2"/>
<keyword evidence="7" id="KW-0511">Multifunctional enzyme</keyword>
<dbReference type="InterPro" id="IPR003265">
    <property type="entry name" value="HhH-GPD_domain"/>
</dbReference>
<dbReference type="SUPFAM" id="SSF48150">
    <property type="entry name" value="DNA-glycosylase"/>
    <property type="match status" value="1"/>
</dbReference>
<dbReference type="SMART" id="SM00478">
    <property type="entry name" value="ENDO3c"/>
    <property type="match status" value="1"/>
</dbReference>
<keyword evidence="4" id="KW-0378">Hydrolase</keyword>
<dbReference type="RefSeq" id="XP_001421769.1">
    <property type="nucleotide sequence ID" value="XM_001421732.1"/>
</dbReference>
<dbReference type="EMBL" id="CP000595">
    <property type="protein sequence ID" value="ABP00063.1"/>
    <property type="molecule type" value="Genomic_DNA"/>
</dbReference>
<keyword evidence="8" id="KW-0326">Glycosidase</keyword>
<dbReference type="Gramene" id="ABP00063">
    <property type="protein sequence ID" value="ABP00063"/>
    <property type="gene ID" value="OSTLU_4304"/>
</dbReference>
<dbReference type="KEGG" id="olu:OSTLU_4304"/>
<feature type="non-terminal residue" evidence="11">
    <location>
        <position position="245"/>
    </location>
</feature>
<dbReference type="Pfam" id="PF07934">
    <property type="entry name" value="OGG_N"/>
    <property type="match status" value="1"/>
</dbReference>
<feature type="domain" description="HhH-GPD" evidence="10">
    <location>
        <begin position="63"/>
        <end position="231"/>
    </location>
</feature>
<evidence type="ECO:0000256" key="4">
    <source>
        <dbReference type="ARBA" id="ARBA00022801"/>
    </source>
</evidence>
<dbReference type="GO" id="GO:0034039">
    <property type="term" value="F:8-oxo-7,8-dihydroguanine DNA N-glycosylase activity"/>
    <property type="evidence" value="ECO:0007669"/>
    <property type="project" value="TreeGrafter"/>
</dbReference>
<dbReference type="GO" id="GO:0005634">
    <property type="term" value="C:nucleus"/>
    <property type="evidence" value="ECO:0007669"/>
    <property type="project" value="TreeGrafter"/>
</dbReference>
<dbReference type="Gene3D" id="1.10.340.30">
    <property type="entry name" value="Hypothetical protein, domain 2"/>
    <property type="match status" value="1"/>
</dbReference>
<organism evidence="11 12">
    <name type="scientific">Ostreococcus lucimarinus (strain CCE9901)</name>
    <dbReference type="NCBI Taxonomy" id="436017"/>
    <lineage>
        <taxon>Eukaryota</taxon>
        <taxon>Viridiplantae</taxon>
        <taxon>Chlorophyta</taxon>
        <taxon>Mamiellophyceae</taxon>
        <taxon>Mamiellales</taxon>
        <taxon>Bathycoccaceae</taxon>
        <taxon>Ostreococcus</taxon>
    </lineage>
</organism>
<accession>A4S8H4</accession>
<evidence type="ECO:0000313" key="11">
    <source>
        <dbReference type="EMBL" id="ABP00063.1"/>
    </source>
</evidence>
<dbReference type="SUPFAM" id="SSF55945">
    <property type="entry name" value="TATA-box binding protein-like"/>
    <property type="match status" value="1"/>
</dbReference>
<dbReference type="GO" id="GO:0003684">
    <property type="term" value="F:damaged DNA binding"/>
    <property type="evidence" value="ECO:0007669"/>
    <property type="project" value="InterPro"/>
</dbReference>
<comment type="similarity">
    <text evidence="1">Belongs to the type-1 OGG1 family.</text>
</comment>
<evidence type="ECO:0000259" key="10">
    <source>
        <dbReference type="SMART" id="SM00478"/>
    </source>
</evidence>
<evidence type="ECO:0000256" key="3">
    <source>
        <dbReference type="ARBA" id="ARBA00022763"/>
    </source>
</evidence>
<dbReference type="AlphaFoldDB" id="A4S8H4"/>
<gene>
    <name evidence="11" type="ORF">OSTLU_4304</name>
</gene>
<dbReference type="Gene3D" id="1.10.1670.10">
    <property type="entry name" value="Helix-hairpin-Helix base-excision DNA repair enzymes (C-terminal)"/>
    <property type="match status" value="1"/>
</dbReference>
<proteinExistence type="inferred from homology"/>
<evidence type="ECO:0000256" key="8">
    <source>
        <dbReference type="ARBA" id="ARBA00023295"/>
    </source>
</evidence>
<dbReference type="Proteomes" id="UP000001568">
    <property type="component" value="Chromosome 15"/>
</dbReference>
<sequence>PRWESATDDRRVMREYFNADVSLERLYEEFAAKDGRFRALAAHVDGARMLRQDPSECLFSFICSSNNHISRIHGMVNKMCNGGEETAAAAEAEKFYAFPSVAQILDGATEEELRALGFGYRAKFIVGSAAALGEAGDAVGSSPDEFLRALRDETPYVDAHAALMTLPGIGPKVSACVCLFSLNKHEAIPVDTHVWQFAVEHYMPELRDAKSVTPRVMRSIEVKMKEIFGPYCGWAHNALFIAELK</sequence>
<dbReference type="InterPro" id="IPR011257">
    <property type="entry name" value="DNA_glycosylase"/>
</dbReference>
<dbReference type="OMA" id="GYAQEYL"/>
<evidence type="ECO:0000256" key="9">
    <source>
        <dbReference type="ARBA" id="ARBA00044632"/>
    </source>
</evidence>
<dbReference type="GO" id="GO:0006289">
    <property type="term" value="P:nucleotide-excision repair"/>
    <property type="evidence" value="ECO:0007669"/>
    <property type="project" value="InterPro"/>
</dbReference>
<dbReference type="GO" id="GO:0006285">
    <property type="term" value="P:base-excision repair, AP site formation"/>
    <property type="evidence" value="ECO:0007669"/>
    <property type="project" value="TreeGrafter"/>
</dbReference>
<dbReference type="eggNOG" id="KOG2875">
    <property type="taxonomic scope" value="Eukaryota"/>
</dbReference>
<evidence type="ECO:0000256" key="5">
    <source>
        <dbReference type="ARBA" id="ARBA00023204"/>
    </source>
</evidence>
<dbReference type="Pfam" id="PF00730">
    <property type="entry name" value="HhH-GPD"/>
    <property type="match status" value="1"/>
</dbReference>
<protein>
    <recommendedName>
        <fullName evidence="2">DNA-(apurinic or apyrimidinic site) lyase</fullName>
        <ecNumber evidence="2">4.2.99.18</ecNumber>
    </recommendedName>
</protein>
<feature type="non-terminal residue" evidence="11">
    <location>
        <position position="1"/>
    </location>
</feature>
<keyword evidence="5" id="KW-0234">DNA repair</keyword>
<evidence type="ECO:0000313" key="12">
    <source>
        <dbReference type="Proteomes" id="UP000001568"/>
    </source>
</evidence>
<dbReference type="OrthoDB" id="238681at2759"/>
<dbReference type="GeneID" id="5005706"/>
<keyword evidence="6" id="KW-0456">Lyase</keyword>
<dbReference type="InterPro" id="IPR023170">
    <property type="entry name" value="HhH_base_excis_C"/>
</dbReference>
<dbReference type="PANTHER" id="PTHR10242:SF2">
    <property type="entry name" value="N-GLYCOSYLASE_DNA LYASE"/>
    <property type="match status" value="1"/>
</dbReference>
<keyword evidence="12" id="KW-1185">Reference proteome</keyword>
<comment type="catalytic activity">
    <reaction evidence="9">
        <text>2'-deoxyribonucleotide-(2'-deoxyribose 5'-phosphate)-2'-deoxyribonucleotide-DNA = a 3'-end 2'-deoxyribonucleotide-(2,3-dehydro-2,3-deoxyribose 5'-phosphate)-DNA + a 5'-end 5'-phospho-2'-deoxyribonucleoside-DNA + H(+)</text>
        <dbReference type="Rhea" id="RHEA:66592"/>
        <dbReference type="Rhea" id="RHEA-COMP:13180"/>
        <dbReference type="Rhea" id="RHEA-COMP:16897"/>
        <dbReference type="Rhea" id="RHEA-COMP:17067"/>
        <dbReference type="ChEBI" id="CHEBI:15378"/>
        <dbReference type="ChEBI" id="CHEBI:136412"/>
        <dbReference type="ChEBI" id="CHEBI:157695"/>
        <dbReference type="ChEBI" id="CHEBI:167181"/>
        <dbReference type="EC" id="4.2.99.18"/>
    </reaction>
</comment>
<keyword evidence="3" id="KW-0227">DNA damage</keyword>